<comment type="caution">
    <text evidence="2">The sequence shown here is derived from an EMBL/GenBank/DDBJ whole genome shotgun (WGS) entry which is preliminary data.</text>
</comment>
<evidence type="ECO:0000256" key="1">
    <source>
        <dbReference type="SAM" id="MobiDB-lite"/>
    </source>
</evidence>
<evidence type="ECO:0000313" key="2">
    <source>
        <dbReference type="EMBL" id="EWM20228.1"/>
    </source>
</evidence>
<dbReference type="EMBL" id="AZIL01003262">
    <property type="protein sequence ID" value="EWM20228.1"/>
    <property type="molecule type" value="Genomic_DNA"/>
</dbReference>
<dbReference type="Proteomes" id="UP000019335">
    <property type="component" value="Unassembled WGS sequence"/>
</dbReference>
<feature type="compositionally biased region" description="Basic and acidic residues" evidence="1">
    <location>
        <begin position="59"/>
        <end position="71"/>
    </location>
</feature>
<dbReference type="AlphaFoldDB" id="W7T9P4"/>
<name>W7T9P4_9STRA</name>
<keyword evidence="3" id="KW-1185">Reference proteome</keyword>
<evidence type="ECO:0000313" key="3">
    <source>
        <dbReference type="Proteomes" id="UP000019335"/>
    </source>
</evidence>
<sequence>MPVTSSAEDGGNNAISQRVPFRTSEDAQVESIKGEGEGGGGGGGMGQREKFAGGANEGKTPKETGEGASKLDGHLTLASSLVPAKEPATLVDSAINNTFVTGARRGSDTGSGKRGGEWPANLEDKDTGKWQVLLEEDGKEQGHEGEEERATRALPVPSTNISIREGDETEERDIDGGDRGGEDGARIGGGKNE</sequence>
<accession>W7T9P4</accession>
<dbReference type="OrthoDB" id="10496311at2759"/>
<feature type="region of interest" description="Disordered" evidence="1">
    <location>
        <begin position="101"/>
        <end position="193"/>
    </location>
</feature>
<gene>
    <name evidence="2" type="ORF">Naga_100658g3</name>
</gene>
<feature type="compositionally biased region" description="Gly residues" evidence="1">
    <location>
        <begin position="37"/>
        <end position="46"/>
    </location>
</feature>
<protein>
    <submittedName>
        <fullName evidence="2">Uncharacterized protein</fullName>
    </submittedName>
</protein>
<feature type="compositionally biased region" description="Basic and acidic residues" evidence="1">
    <location>
        <begin position="139"/>
        <end position="151"/>
    </location>
</feature>
<proteinExistence type="predicted"/>
<reference evidence="2 3" key="1">
    <citation type="journal article" date="2014" name="Mol. Plant">
        <title>Chromosome Scale Genome Assembly and Transcriptome Profiling of Nannochloropsis gaditana in Nitrogen Depletion.</title>
        <authorList>
            <person name="Corteggiani Carpinelli E."/>
            <person name="Telatin A."/>
            <person name="Vitulo N."/>
            <person name="Forcato C."/>
            <person name="D'Angelo M."/>
            <person name="Schiavon R."/>
            <person name="Vezzi A."/>
            <person name="Giacometti G.M."/>
            <person name="Morosinotto T."/>
            <person name="Valle G."/>
        </authorList>
    </citation>
    <scope>NUCLEOTIDE SEQUENCE [LARGE SCALE GENOMIC DNA]</scope>
    <source>
        <strain evidence="2 3">B-31</strain>
    </source>
</reference>
<organism evidence="2 3">
    <name type="scientific">Nannochloropsis gaditana</name>
    <dbReference type="NCBI Taxonomy" id="72520"/>
    <lineage>
        <taxon>Eukaryota</taxon>
        <taxon>Sar</taxon>
        <taxon>Stramenopiles</taxon>
        <taxon>Ochrophyta</taxon>
        <taxon>Eustigmatophyceae</taxon>
        <taxon>Eustigmatales</taxon>
        <taxon>Monodopsidaceae</taxon>
        <taxon>Nannochloropsis</taxon>
    </lineage>
</organism>
<feature type="compositionally biased region" description="Basic and acidic residues" evidence="1">
    <location>
        <begin position="174"/>
        <end position="185"/>
    </location>
</feature>
<feature type="region of interest" description="Disordered" evidence="1">
    <location>
        <begin position="1"/>
        <end position="71"/>
    </location>
</feature>